<dbReference type="AlphaFoldDB" id="A0A5N0UQZ1"/>
<proteinExistence type="predicted"/>
<sequence length="391" mass="38671">MRFVSAPRAVVAVAGLAAVAAALLPAVPAAAGPASRAGTSACGSTSVPASFSATFPDSVAAGTQVVASGPAVTLVIPADAVTALRTAGGTTVDASAAVSLTVSRNGAGTALQVSGLSTTDIALPESGDLRITLTGAVPAFAVSAQATVALASLTPKIVVHQGETTQDLGCAADPAAAGDLATIAVTSTATAAPAIPAIQAAAEDAAPLLTAHFRVDTTSRIAKLGSDLVAGNGTFDAGLYTGQVANTVDILGDLSLPRASGYFIAFRFMPVTSDIELPQAERAAGSADITNGVFTPTIDVTAKVDLVLTNVKEDGVPLEVGSHCRTGSPLVFRLRGRSDLTPGARSTIQTTFDIPPFTGCGVKEDLDPLLTGLISGPGNTLTTVLTSTGIG</sequence>
<accession>A0A5N0UQZ1</accession>
<feature type="chain" id="PRO_5024276052" description="DUF6801 domain-containing protein" evidence="1">
    <location>
        <begin position="32"/>
        <end position="391"/>
    </location>
</feature>
<dbReference type="EMBL" id="VMNW02000075">
    <property type="protein sequence ID" value="KAA9153515.1"/>
    <property type="molecule type" value="Genomic_DNA"/>
</dbReference>
<evidence type="ECO:0000256" key="1">
    <source>
        <dbReference type="SAM" id="SignalP"/>
    </source>
</evidence>
<comment type="caution">
    <text evidence="3">The sequence shown here is derived from an EMBL/GenBank/DDBJ whole genome shotgun (WGS) entry which is preliminary data.</text>
</comment>
<evidence type="ECO:0000313" key="4">
    <source>
        <dbReference type="Proteomes" id="UP000319769"/>
    </source>
</evidence>
<dbReference type="OrthoDB" id="3821392at2"/>
<feature type="signal peptide" evidence="1">
    <location>
        <begin position="1"/>
        <end position="31"/>
    </location>
</feature>
<evidence type="ECO:0000259" key="2">
    <source>
        <dbReference type="Pfam" id="PF20611"/>
    </source>
</evidence>
<dbReference type="Pfam" id="PF20611">
    <property type="entry name" value="DUF6801"/>
    <property type="match status" value="1"/>
</dbReference>
<evidence type="ECO:0000313" key="3">
    <source>
        <dbReference type="EMBL" id="KAA9153515.1"/>
    </source>
</evidence>
<keyword evidence="4" id="KW-1185">Reference proteome</keyword>
<dbReference type="RefSeq" id="WP_144753452.1">
    <property type="nucleotide sequence ID" value="NZ_VMNW02000075.1"/>
</dbReference>
<organism evidence="3 4">
    <name type="scientific">Amycolatopsis acidicola</name>
    <dbReference type="NCBI Taxonomy" id="2596893"/>
    <lineage>
        <taxon>Bacteria</taxon>
        <taxon>Bacillati</taxon>
        <taxon>Actinomycetota</taxon>
        <taxon>Actinomycetes</taxon>
        <taxon>Pseudonocardiales</taxon>
        <taxon>Pseudonocardiaceae</taxon>
        <taxon>Amycolatopsis</taxon>
    </lineage>
</organism>
<reference evidence="3" key="1">
    <citation type="submission" date="2019-09" db="EMBL/GenBank/DDBJ databases">
        <authorList>
            <person name="Teo W.F.A."/>
            <person name="Duangmal K."/>
        </authorList>
    </citation>
    <scope>NUCLEOTIDE SEQUENCE [LARGE SCALE GENOMIC DNA]</scope>
    <source>
        <strain evidence="3">K81G1</strain>
    </source>
</reference>
<dbReference type="Proteomes" id="UP000319769">
    <property type="component" value="Unassembled WGS sequence"/>
</dbReference>
<gene>
    <name evidence="3" type="ORF">FPZ12_034265</name>
</gene>
<protein>
    <recommendedName>
        <fullName evidence="2">DUF6801 domain-containing protein</fullName>
    </recommendedName>
</protein>
<name>A0A5N0UQZ1_9PSEU</name>
<keyword evidence="1" id="KW-0732">Signal</keyword>
<feature type="domain" description="DUF6801" evidence="2">
    <location>
        <begin position="40"/>
        <end position="180"/>
    </location>
</feature>
<dbReference type="InterPro" id="IPR046542">
    <property type="entry name" value="DUF6801"/>
</dbReference>